<keyword evidence="3" id="KW-1185">Reference proteome</keyword>
<dbReference type="Proteomes" id="UP001165065">
    <property type="component" value="Unassembled WGS sequence"/>
</dbReference>
<keyword evidence="1" id="KW-0472">Membrane</keyword>
<sequence>MKRTSLRQTLTPGTGKDAKAMAKAVASGNFRSHEAYGSMSVTAALIFSFAASDLSSCLDPGDGDTKAFVRAVLLSISTITSAFSVVVMSQQYYHCAILLERFPERLQQFTHDTFSLRQTARFCLWLSLAAFLIALGVQSLHAYSNDKDLWQGGIIATLMMVGATTCIVVQKILNRHFIAAKRYEEDVVVGEASRK</sequence>
<feature type="transmembrane region" description="Helical" evidence="1">
    <location>
        <begin position="149"/>
        <end position="173"/>
    </location>
</feature>
<protein>
    <submittedName>
        <fullName evidence="2">Uncharacterized protein</fullName>
    </submittedName>
</protein>
<organism evidence="2 3">
    <name type="scientific">Triparma columacea</name>
    <dbReference type="NCBI Taxonomy" id="722753"/>
    <lineage>
        <taxon>Eukaryota</taxon>
        <taxon>Sar</taxon>
        <taxon>Stramenopiles</taxon>
        <taxon>Ochrophyta</taxon>
        <taxon>Bolidophyceae</taxon>
        <taxon>Parmales</taxon>
        <taxon>Triparmaceae</taxon>
        <taxon>Triparma</taxon>
    </lineage>
</organism>
<gene>
    <name evidence="2" type="ORF">TrCOL_g13329</name>
</gene>
<accession>A0A9W7GK33</accession>
<evidence type="ECO:0000313" key="2">
    <source>
        <dbReference type="EMBL" id="GMI45315.1"/>
    </source>
</evidence>
<proteinExistence type="predicted"/>
<dbReference type="AlphaFoldDB" id="A0A9W7GK33"/>
<comment type="caution">
    <text evidence="2">The sequence shown here is derived from an EMBL/GenBank/DDBJ whole genome shotgun (WGS) entry which is preliminary data.</text>
</comment>
<feature type="transmembrane region" description="Helical" evidence="1">
    <location>
        <begin position="35"/>
        <end position="55"/>
    </location>
</feature>
<reference evidence="3" key="1">
    <citation type="journal article" date="2023" name="Commun. Biol.">
        <title>Genome analysis of Parmales, the sister group of diatoms, reveals the evolutionary specialization of diatoms from phago-mixotrophs to photoautotrophs.</title>
        <authorList>
            <person name="Ban H."/>
            <person name="Sato S."/>
            <person name="Yoshikawa S."/>
            <person name="Yamada K."/>
            <person name="Nakamura Y."/>
            <person name="Ichinomiya M."/>
            <person name="Sato N."/>
            <person name="Blanc-Mathieu R."/>
            <person name="Endo H."/>
            <person name="Kuwata A."/>
            <person name="Ogata H."/>
        </authorList>
    </citation>
    <scope>NUCLEOTIDE SEQUENCE [LARGE SCALE GENOMIC DNA]</scope>
</reference>
<keyword evidence="1" id="KW-0812">Transmembrane</keyword>
<dbReference type="EMBL" id="BRYA01001541">
    <property type="protein sequence ID" value="GMI45315.1"/>
    <property type="molecule type" value="Genomic_DNA"/>
</dbReference>
<name>A0A9W7GK33_9STRA</name>
<feature type="transmembrane region" description="Helical" evidence="1">
    <location>
        <begin position="67"/>
        <end position="88"/>
    </location>
</feature>
<evidence type="ECO:0000256" key="1">
    <source>
        <dbReference type="SAM" id="Phobius"/>
    </source>
</evidence>
<feature type="transmembrane region" description="Helical" evidence="1">
    <location>
        <begin position="122"/>
        <end position="143"/>
    </location>
</feature>
<keyword evidence="1" id="KW-1133">Transmembrane helix</keyword>
<evidence type="ECO:0000313" key="3">
    <source>
        <dbReference type="Proteomes" id="UP001165065"/>
    </source>
</evidence>